<comment type="caution">
    <text evidence="4">The sequence shown here is derived from an EMBL/GenBank/DDBJ whole genome shotgun (WGS) entry which is preliminary data.</text>
</comment>
<feature type="region of interest" description="Disordered" evidence="1">
    <location>
        <begin position="316"/>
        <end position="336"/>
    </location>
</feature>
<feature type="compositionally biased region" description="Acidic residues" evidence="1">
    <location>
        <begin position="316"/>
        <end position="328"/>
    </location>
</feature>
<keyword evidence="5" id="KW-1185">Reference proteome</keyword>
<evidence type="ECO:0000256" key="2">
    <source>
        <dbReference type="SAM" id="Phobius"/>
    </source>
</evidence>
<keyword evidence="2" id="KW-1133">Transmembrane helix</keyword>
<sequence>MHMYFMRVKMSLQLLVPLWFTLVSFASAENQQPADGHFDANSAKILCSLYTLANTVGEGEKNIVNHTKHKITYIDNATDLIKKEREGLEKLSDGKGSKDLAAVEKAKKELDEALAVVGSAKTEVEKQLGVIQSGISKVKEPARKAVGESEDTGIRKVLRSYCQTISKKPSNAHSDNENNNCRGVSTKSVGEGIYEIECRGQPKGLDHLGMGAAMEKWNDVKPKPSSPTHRNEYAETACRMDGYFTSTACTVDESGWIEHYKKAIDAMKPVVDACQAVQNAVDRVKDQVQHVDAALKPVAGPGKDFKVEQVGEDYDAEKEDGVIEDDDKLSEGGTSELSSGTRIAIYVVCAVVPLFLIIVAVTIFFLRKRRPGTKEDVAAGETNGKQAPSYLRE</sequence>
<proteinExistence type="predicted"/>
<keyword evidence="2" id="KW-0472">Membrane</keyword>
<accession>A0A1G4ICX9</accession>
<dbReference type="RefSeq" id="XP_067081004.1">
    <property type="nucleotide sequence ID" value="XM_067224903.1"/>
</dbReference>
<protein>
    <submittedName>
        <fullName evidence="4">Invariant surface glycoprotein, putative</fullName>
    </submittedName>
</protein>
<keyword evidence="3" id="KW-0732">Signal</keyword>
<organism evidence="4 5">
    <name type="scientific">Trypanosoma equiperdum</name>
    <dbReference type="NCBI Taxonomy" id="5694"/>
    <lineage>
        <taxon>Eukaryota</taxon>
        <taxon>Discoba</taxon>
        <taxon>Euglenozoa</taxon>
        <taxon>Kinetoplastea</taxon>
        <taxon>Metakinetoplastina</taxon>
        <taxon>Trypanosomatida</taxon>
        <taxon>Trypanosomatidae</taxon>
        <taxon>Trypanosoma</taxon>
    </lineage>
</organism>
<evidence type="ECO:0000313" key="4">
    <source>
        <dbReference type="EMBL" id="SCU70133.1"/>
    </source>
</evidence>
<evidence type="ECO:0000313" key="5">
    <source>
        <dbReference type="Proteomes" id="UP000195570"/>
    </source>
</evidence>
<name>A0A1G4ICX9_TRYEQ</name>
<reference evidence="4" key="1">
    <citation type="submission" date="2016-09" db="EMBL/GenBank/DDBJ databases">
        <authorList>
            <person name="Hebert L."/>
            <person name="Moumen B."/>
        </authorList>
    </citation>
    <scope>NUCLEOTIDE SEQUENCE [LARGE SCALE GENOMIC DNA]</scope>
    <source>
        <strain evidence="4">OVI</strain>
    </source>
</reference>
<feature type="transmembrane region" description="Helical" evidence="2">
    <location>
        <begin position="343"/>
        <end position="366"/>
    </location>
</feature>
<evidence type="ECO:0000256" key="1">
    <source>
        <dbReference type="SAM" id="MobiDB-lite"/>
    </source>
</evidence>
<dbReference type="EMBL" id="CZPT02001363">
    <property type="protein sequence ID" value="SCU70133.1"/>
    <property type="molecule type" value="Genomic_DNA"/>
</dbReference>
<dbReference type="Pfam" id="PF11727">
    <property type="entry name" value="ISG65-75"/>
    <property type="match status" value="1"/>
</dbReference>
<feature type="signal peptide" evidence="3">
    <location>
        <begin position="1"/>
        <end position="28"/>
    </location>
</feature>
<dbReference type="Proteomes" id="UP000195570">
    <property type="component" value="Unassembled WGS sequence"/>
</dbReference>
<dbReference type="VEuPathDB" id="TriTrypDB:TEOVI_000170200"/>
<gene>
    <name evidence="4" type="ORF">TEOVI_000170200</name>
</gene>
<feature type="chain" id="PRO_5009235420" evidence="3">
    <location>
        <begin position="29"/>
        <end position="393"/>
    </location>
</feature>
<evidence type="ECO:0000256" key="3">
    <source>
        <dbReference type="SAM" id="SignalP"/>
    </source>
</evidence>
<dbReference type="AlphaFoldDB" id="A0A1G4ICX9"/>
<dbReference type="InterPro" id="IPR021057">
    <property type="entry name" value="Trypano_invariant_glycop"/>
</dbReference>
<dbReference type="GeneID" id="92375642"/>
<keyword evidence="2" id="KW-0812">Transmembrane</keyword>